<dbReference type="EMBL" id="DVNA01000145">
    <property type="protein sequence ID" value="HIU55437.1"/>
    <property type="molecule type" value="Genomic_DNA"/>
</dbReference>
<proteinExistence type="predicted"/>
<organism evidence="1 2">
    <name type="scientific">Candidatus Gallibacteroides avistercoris</name>
    <dbReference type="NCBI Taxonomy" id="2840833"/>
    <lineage>
        <taxon>Bacteria</taxon>
        <taxon>Pseudomonadati</taxon>
        <taxon>Bacteroidota</taxon>
        <taxon>Bacteroidia</taxon>
        <taxon>Bacteroidales</taxon>
        <taxon>Bacteroidaceae</taxon>
        <taxon>Bacteroidaceae incertae sedis</taxon>
        <taxon>Candidatus Gallibacteroides</taxon>
    </lineage>
</organism>
<evidence type="ECO:0000313" key="2">
    <source>
        <dbReference type="Proteomes" id="UP000824112"/>
    </source>
</evidence>
<accession>A0A9D1M8I5</accession>
<name>A0A9D1M8I5_9BACT</name>
<protein>
    <submittedName>
        <fullName evidence="1">Uncharacterized protein</fullName>
    </submittedName>
</protein>
<reference evidence="1" key="1">
    <citation type="submission" date="2020-10" db="EMBL/GenBank/DDBJ databases">
        <authorList>
            <person name="Gilroy R."/>
        </authorList>
    </citation>
    <scope>NUCLEOTIDE SEQUENCE</scope>
    <source>
        <strain evidence="1">CHK158-818</strain>
    </source>
</reference>
<dbReference type="Proteomes" id="UP000824112">
    <property type="component" value="Unassembled WGS sequence"/>
</dbReference>
<comment type="caution">
    <text evidence="1">The sequence shown here is derived from an EMBL/GenBank/DDBJ whole genome shotgun (WGS) entry which is preliminary data.</text>
</comment>
<evidence type="ECO:0000313" key="1">
    <source>
        <dbReference type="EMBL" id="HIU55437.1"/>
    </source>
</evidence>
<gene>
    <name evidence="1" type="ORF">IAB03_06495</name>
</gene>
<dbReference type="AlphaFoldDB" id="A0A9D1M8I5"/>
<reference evidence="1" key="2">
    <citation type="journal article" date="2021" name="PeerJ">
        <title>Extensive microbial diversity within the chicken gut microbiome revealed by metagenomics and culture.</title>
        <authorList>
            <person name="Gilroy R."/>
            <person name="Ravi A."/>
            <person name="Getino M."/>
            <person name="Pursley I."/>
            <person name="Horton D.L."/>
            <person name="Alikhan N.F."/>
            <person name="Baker D."/>
            <person name="Gharbi K."/>
            <person name="Hall N."/>
            <person name="Watson M."/>
            <person name="Adriaenssens E.M."/>
            <person name="Foster-Nyarko E."/>
            <person name="Jarju S."/>
            <person name="Secka A."/>
            <person name="Antonio M."/>
            <person name="Oren A."/>
            <person name="Chaudhuri R.R."/>
            <person name="La Ragione R."/>
            <person name="Hildebrand F."/>
            <person name="Pallen M.J."/>
        </authorList>
    </citation>
    <scope>NUCLEOTIDE SEQUENCE</scope>
    <source>
        <strain evidence="1">CHK158-818</strain>
    </source>
</reference>
<sequence length="70" mass="8591">MMNRRTDVLEEIYNDEIVNFLADRYRTTSREILQRFLEQNDSVPEMESGTFRLEENEMAILRDMMARYHR</sequence>